<dbReference type="EMBL" id="JAGMWT010000016">
    <property type="protein sequence ID" value="KAH7115291.1"/>
    <property type="molecule type" value="Genomic_DNA"/>
</dbReference>
<name>A0A9P9IC08_9PLEO</name>
<proteinExistence type="predicted"/>
<dbReference type="PANTHER" id="PTHR38436:SF3">
    <property type="entry name" value="CARBOXYMETHYLENEBUTENOLIDASE-RELATED"/>
    <property type="match status" value="1"/>
</dbReference>
<dbReference type="InterPro" id="IPR009959">
    <property type="entry name" value="Cyclase_SnoaL-like"/>
</dbReference>
<evidence type="ECO:0000313" key="1">
    <source>
        <dbReference type="EMBL" id="KAH7115291.1"/>
    </source>
</evidence>
<organism evidence="1 2">
    <name type="scientific">Dendryphion nanum</name>
    <dbReference type="NCBI Taxonomy" id="256645"/>
    <lineage>
        <taxon>Eukaryota</taxon>
        <taxon>Fungi</taxon>
        <taxon>Dikarya</taxon>
        <taxon>Ascomycota</taxon>
        <taxon>Pezizomycotina</taxon>
        <taxon>Dothideomycetes</taxon>
        <taxon>Pleosporomycetidae</taxon>
        <taxon>Pleosporales</taxon>
        <taxon>Torulaceae</taxon>
        <taxon>Dendryphion</taxon>
    </lineage>
</organism>
<dbReference type="Proteomes" id="UP000700596">
    <property type="component" value="Unassembled WGS sequence"/>
</dbReference>
<dbReference type="Gene3D" id="3.40.50.1820">
    <property type="entry name" value="alpha/beta hydrolase"/>
    <property type="match status" value="1"/>
</dbReference>
<accession>A0A9P9IC08</accession>
<evidence type="ECO:0000313" key="2">
    <source>
        <dbReference type="Proteomes" id="UP000700596"/>
    </source>
</evidence>
<sequence length="381" mass="42424">MGFLSFAAPPSHIYLTCPSPYPPEKLLLGWKEEGFKVSFLPYDPENRADYIRTLKHLHDPLALGQKYGIVAFGAAANTVMQVALKPMPKCASIVAYYPATLPSVTHMFPESLHVVIHIAGLEQPSPPSREECEWEFHRYDSARVGFAEPGEPTYMEVEANLAWSRSLANARKGFKTEVDLEGVVDGAWRAKYNMGEDPAQGGLAVATKYSQNNPHVTVLPTLEGGVGRKKLLEFYREFFIPSLVEDFRIRLVSRTVGVDRVVDEMVVAFTHSDEVDWILPGVQATNKKVEIAIVSIVAVRGGKLVSEHMYWDQASVLAQVGLLDPEVVPKKFKKQGLKRLPVAGVEATRQLIEPKQERYNELLKIHGLFDGLEGVDNPDDD</sequence>
<protein>
    <recommendedName>
        <fullName evidence="3">Dienelactone hydrolase</fullName>
    </recommendedName>
</protein>
<dbReference type="GO" id="GO:0030638">
    <property type="term" value="P:polyketide metabolic process"/>
    <property type="evidence" value="ECO:0007669"/>
    <property type="project" value="InterPro"/>
</dbReference>
<gene>
    <name evidence="1" type="ORF">B0J11DRAFT_129149</name>
</gene>
<reference evidence="1" key="1">
    <citation type="journal article" date="2021" name="Nat. Commun.">
        <title>Genetic determinants of endophytism in the Arabidopsis root mycobiome.</title>
        <authorList>
            <person name="Mesny F."/>
            <person name="Miyauchi S."/>
            <person name="Thiergart T."/>
            <person name="Pickel B."/>
            <person name="Atanasova L."/>
            <person name="Karlsson M."/>
            <person name="Huettel B."/>
            <person name="Barry K.W."/>
            <person name="Haridas S."/>
            <person name="Chen C."/>
            <person name="Bauer D."/>
            <person name="Andreopoulos W."/>
            <person name="Pangilinan J."/>
            <person name="LaButti K."/>
            <person name="Riley R."/>
            <person name="Lipzen A."/>
            <person name="Clum A."/>
            <person name="Drula E."/>
            <person name="Henrissat B."/>
            <person name="Kohler A."/>
            <person name="Grigoriev I.V."/>
            <person name="Martin F.M."/>
            <person name="Hacquard S."/>
        </authorList>
    </citation>
    <scope>NUCLEOTIDE SEQUENCE</scope>
    <source>
        <strain evidence="1">MPI-CAGE-CH-0243</strain>
    </source>
</reference>
<dbReference type="PANTHER" id="PTHR38436">
    <property type="entry name" value="POLYKETIDE CYCLASE SNOAL-LIKE DOMAIN"/>
    <property type="match status" value="1"/>
</dbReference>
<keyword evidence="2" id="KW-1185">Reference proteome</keyword>
<dbReference type="InterPro" id="IPR032710">
    <property type="entry name" value="NTF2-like_dom_sf"/>
</dbReference>
<dbReference type="SUPFAM" id="SSF54427">
    <property type="entry name" value="NTF2-like"/>
    <property type="match status" value="1"/>
</dbReference>
<dbReference type="OrthoDB" id="5440at2759"/>
<evidence type="ECO:0008006" key="3">
    <source>
        <dbReference type="Google" id="ProtNLM"/>
    </source>
</evidence>
<dbReference type="InterPro" id="IPR029058">
    <property type="entry name" value="AB_hydrolase_fold"/>
</dbReference>
<comment type="caution">
    <text evidence="1">The sequence shown here is derived from an EMBL/GenBank/DDBJ whole genome shotgun (WGS) entry which is preliminary data.</text>
</comment>
<dbReference type="Gene3D" id="3.10.450.50">
    <property type="match status" value="1"/>
</dbReference>
<dbReference type="AlphaFoldDB" id="A0A9P9IC08"/>